<sequence length="462" mass="52252">MVLWSCERSSQVMDESTVNGKPKCQRLHKGKDAGIDKINRLPEAILEHILSFLPTVDAVKTSVLCKKWQYLWTSIPNVEFEEDSSSKRELFMNSVERVLLLRGCSHIRRFYIACNVFDDAYRVNLWVSAAVQQNVEECSLCLSGIKGPFALPHCLFISTSLTNLELYVAGALKLPSKIDLPNLKYLILMKIKFLDERSTEQLLSCPALQELFVEDCNWSHLRAVTIFTPMLKSLTIRDKDRHRVGCQVMICANNLESIYCKSAFVNDYCLRESCSLMEAVIDVAEFPLSRSREAAYRISKLLQGMRSVKSLELSSKTIEVLTSADEIYIHLLVFGNLRSLNLGRLDLKCGAVWGLLHHSPHLEMLEFHQMIGLTSDDVENSSLLNPTPGCFASHLKQIKIDDFITSFEMIRVVKVLLEHAVVLETLTICSTGNPAEPEMEKVFREELLKLPCGSKGCQIILS</sequence>
<dbReference type="PROSITE" id="PS50181">
    <property type="entry name" value="FBOX"/>
    <property type="match status" value="1"/>
</dbReference>
<dbReference type="Gene3D" id="1.20.1280.50">
    <property type="match status" value="1"/>
</dbReference>
<dbReference type="InterPro" id="IPR001810">
    <property type="entry name" value="F-box_dom"/>
</dbReference>
<evidence type="ECO:0000313" key="3">
    <source>
        <dbReference type="RefSeq" id="XP_048131684.1"/>
    </source>
</evidence>
<dbReference type="SUPFAM" id="SSF52058">
    <property type="entry name" value="L domain-like"/>
    <property type="match status" value="1"/>
</dbReference>
<protein>
    <submittedName>
        <fullName evidence="3">F-box/LRR-repeat protein At3g26922-like isoform X2</fullName>
    </submittedName>
</protein>
<dbReference type="SMART" id="SM00579">
    <property type="entry name" value="FBD"/>
    <property type="match status" value="1"/>
</dbReference>
<evidence type="ECO:0000259" key="1">
    <source>
        <dbReference type="PROSITE" id="PS50181"/>
    </source>
</evidence>
<dbReference type="InterPro" id="IPR032675">
    <property type="entry name" value="LRR_dom_sf"/>
</dbReference>
<dbReference type="InterPro" id="IPR006566">
    <property type="entry name" value="FBD"/>
</dbReference>
<name>A0ABM3H4Z6_9MYRT</name>
<keyword evidence="2" id="KW-1185">Reference proteome</keyword>
<dbReference type="CDD" id="cd22160">
    <property type="entry name" value="F-box_AtFBL13-like"/>
    <property type="match status" value="1"/>
</dbReference>
<dbReference type="GeneID" id="115730416"/>
<dbReference type="Pfam" id="PF23622">
    <property type="entry name" value="LRR_At1g61320_AtMIF1"/>
    <property type="match status" value="1"/>
</dbReference>
<organism evidence="2 3">
    <name type="scientific">Rhodamnia argentea</name>
    <dbReference type="NCBI Taxonomy" id="178133"/>
    <lineage>
        <taxon>Eukaryota</taxon>
        <taxon>Viridiplantae</taxon>
        <taxon>Streptophyta</taxon>
        <taxon>Embryophyta</taxon>
        <taxon>Tracheophyta</taxon>
        <taxon>Spermatophyta</taxon>
        <taxon>Magnoliopsida</taxon>
        <taxon>eudicotyledons</taxon>
        <taxon>Gunneridae</taxon>
        <taxon>Pentapetalae</taxon>
        <taxon>rosids</taxon>
        <taxon>malvids</taxon>
        <taxon>Myrtales</taxon>
        <taxon>Myrtaceae</taxon>
        <taxon>Myrtoideae</taxon>
        <taxon>Myrteae</taxon>
        <taxon>Australasian group</taxon>
        <taxon>Rhodamnia</taxon>
    </lineage>
</organism>
<dbReference type="PANTHER" id="PTHR31900">
    <property type="entry name" value="F-BOX/RNI SUPERFAMILY PROTEIN-RELATED"/>
    <property type="match status" value="1"/>
</dbReference>
<dbReference type="InterPro" id="IPR036047">
    <property type="entry name" value="F-box-like_dom_sf"/>
</dbReference>
<evidence type="ECO:0000313" key="2">
    <source>
        <dbReference type="Proteomes" id="UP000827889"/>
    </source>
</evidence>
<dbReference type="SMART" id="SM00256">
    <property type="entry name" value="FBOX"/>
    <property type="match status" value="1"/>
</dbReference>
<reference evidence="3" key="1">
    <citation type="submission" date="2025-08" db="UniProtKB">
        <authorList>
            <consortium name="RefSeq"/>
        </authorList>
    </citation>
    <scope>IDENTIFICATION</scope>
    <source>
        <tissue evidence="3">Leaf</tissue>
    </source>
</reference>
<proteinExistence type="predicted"/>
<dbReference type="PANTHER" id="PTHR31900:SF30">
    <property type="entry name" value="SUPERFAMILY PROTEIN, PUTATIVE-RELATED"/>
    <property type="match status" value="1"/>
</dbReference>
<dbReference type="InterPro" id="IPR053781">
    <property type="entry name" value="F-box_AtFBL13-like"/>
</dbReference>
<dbReference type="InterPro" id="IPR055357">
    <property type="entry name" value="LRR_At1g61320_AtMIF1"/>
</dbReference>
<feature type="domain" description="F-box" evidence="1">
    <location>
        <begin position="35"/>
        <end position="83"/>
    </location>
</feature>
<dbReference type="SUPFAM" id="SSF81383">
    <property type="entry name" value="F-box domain"/>
    <property type="match status" value="1"/>
</dbReference>
<dbReference type="RefSeq" id="XP_048131684.1">
    <property type="nucleotide sequence ID" value="XM_048275727.1"/>
</dbReference>
<accession>A0ABM3H4Z6</accession>
<gene>
    <name evidence="3" type="primary">LOC115730416</name>
</gene>
<dbReference type="Pfam" id="PF00646">
    <property type="entry name" value="F-box"/>
    <property type="match status" value="1"/>
</dbReference>
<dbReference type="Proteomes" id="UP000827889">
    <property type="component" value="Chromosome 3"/>
</dbReference>
<dbReference type="Gene3D" id="3.80.10.10">
    <property type="entry name" value="Ribonuclease Inhibitor"/>
    <property type="match status" value="1"/>
</dbReference>
<dbReference type="InterPro" id="IPR050232">
    <property type="entry name" value="FBL13/AtMIF1-like"/>
</dbReference>